<evidence type="ECO:0000256" key="1">
    <source>
        <dbReference type="SAM" id="MobiDB-lite"/>
    </source>
</evidence>
<dbReference type="AlphaFoldDB" id="A0A6A2XZW3"/>
<gene>
    <name evidence="3" type="ORF">F3Y22_tig00111812pilonHSYRG00268</name>
</gene>
<evidence type="ECO:0000313" key="3">
    <source>
        <dbReference type="EMBL" id="KAE8673105.1"/>
    </source>
</evidence>
<dbReference type="Pfam" id="PF10440">
    <property type="entry name" value="WIYLD"/>
    <property type="match status" value="1"/>
</dbReference>
<comment type="caution">
    <text evidence="3">The sequence shown here is derived from an EMBL/GenBank/DDBJ whole genome shotgun (WGS) entry which is preliminary data.</text>
</comment>
<proteinExistence type="predicted"/>
<reference evidence="3" key="1">
    <citation type="submission" date="2019-09" db="EMBL/GenBank/DDBJ databases">
        <title>Draft genome information of white flower Hibiscus syriacus.</title>
        <authorList>
            <person name="Kim Y.-M."/>
        </authorList>
    </citation>
    <scope>NUCLEOTIDE SEQUENCE [LARGE SCALE GENOMIC DNA]</scope>
    <source>
        <strain evidence="3">YM2019G1</strain>
    </source>
</reference>
<feature type="domain" description="WIYLD" evidence="2">
    <location>
        <begin position="5"/>
        <end position="59"/>
    </location>
</feature>
<organism evidence="3 4">
    <name type="scientific">Hibiscus syriacus</name>
    <name type="common">Rose of Sharon</name>
    <dbReference type="NCBI Taxonomy" id="106335"/>
    <lineage>
        <taxon>Eukaryota</taxon>
        <taxon>Viridiplantae</taxon>
        <taxon>Streptophyta</taxon>
        <taxon>Embryophyta</taxon>
        <taxon>Tracheophyta</taxon>
        <taxon>Spermatophyta</taxon>
        <taxon>Magnoliopsida</taxon>
        <taxon>eudicotyledons</taxon>
        <taxon>Gunneridae</taxon>
        <taxon>Pentapetalae</taxon>
        <taxon>rosids</taxon>
        <taxon>malvids</taxon>
        <taxon>Malvales</taxon>
        <taxon>Malvaceae</taxon>
        <taxon>Malvoideae</taxon>
        <taxon>Hibiscus</taxon>
    </lineage>
</organism>
<feature type="compositionally biased region" description="Pro residues" evidence="1">
    <location>
        <begin position="154"/>
        <end position="168"/>
    </location>
</feature>
<accession>A0A6A2XZW3</accession>
<sequence length="325" mass="35594">MTPKPRVVQAFRSMKEIGISDEKVKPVLKKLLKLYEKNWELIESENYRVLADAIFEEEDSKLSNPKNGRTCDESINEEGSMTDELVRPLKRTRLKRLKTQEGLASSSHPVGSSYVAETFLKEPKVEDKLLPGSLQQKSLQSNVVNMRTEIQPASPGPASPQLHPPSPVPVLSDHNSGRDKGKQTVQPRPNYKGKEPMSPHVVSKGTGPERVSVAFRIRDPAPEPSIIPKKTVTNNHALIIPMEEPFADDVPQDEVPVAVIHPAEIAGASASASVSARHTSCELATDPDEIPSALEIASSPPGEVQISVSYNYALGRPNFQLPNVD</sequence>
<evidence type="ECO:0000259" key="2">
    <source>
        <dbReference type="Pfam" id="PF10440"/>
    </source>
</evidence>
<keyword evidence="4" id="KW-1185">Reference proteome</keyword>
<dbReference type="InterPro" id="IPR018848">
    <property type="entry name" value="WIYLD_domain"/>
</dbReference>
<name>A0A6A2XZW3_HIBSY</name>
<dbReference type="PANTHER" id="PTHR46450:SF1">
    <property type="entry name" value="INACTIVE HISTONE-LYSINE N-METHYLTRANSFERASE SUVR1-RELATED"/>
    <property type="match status" value="1"/>
</dbReference>
<dbReference type="Proteomes" id="UP000436088">
    <property type="component" value="Unassembled WGS sequence"/>
</dbReference>
<protein>
    <submittedName>
        <fullName evidence="3">Set domain protein</fullName>
    </submittedName>
</protein>
<dbReference type="PANTHER" id="PTHR46450">
    <property type="entry name" value="INACTIVE HISTONE-LYSINE N-METHYLTRANSFERASE SUVR1-RELATED"/>
    <property type="match status" value="1"/>
</dbReference>
<feature type="region of interest" description="Disordered" evidence="1">
    <location>
        <begin position="150"/>
        <end position="209"/>
    </location>
</feature>
<dbReference type="EMBL" id="VEPZ02001436">
    <property type="protein sequence ID" value="KAE8673105.1"/>
    <property type="molecule type" value="Genomic_DNA"/>
</dbReference>
<dbReference type="Gene3D" id="1.10.8.850">
    <property type="entry name" value="Histone-lysine N methyltransferase , C-terminal domain-like"/>
    <property type="match status" value="1"/>
</dbReference>
<evidence type="ECO:0000313" key="4">
    <source>
        <dbReference type="Proteomes" id="UP000436088"/>
    </source>
</evidence>
<dbReference type="InterPro" id="IPR043017">
    <property type="entry name" value="WIYLD_dom_sf"/>
</dbReference>